<dbReference type="InterPro" id="IPR000891">
    <property type="entry name" value="PYR_CT"/>
</dbReference>
<evidence type="ECO:0000313" key="6">
    <source>
        <dbReference type="Proteomes" id="UP001595632"/>
    </source>
</evidence>
<dbReference type="SUPFAM" id="SSF51569">
    <property type="entry name" value="Aldolase"/>
    <property type="match status" value="1"/>
</dbReference>
<feature type="domain" description="Pyruvate carboxyltransferase" evidence="4">
    <location>
        <begin position="7"/>
        <end position="274"/>
    </location>
</feature>
<gene>
    <name evidence="5" type="ORF">ACFOGP_08975</name>
</gene>
<keyword evidence="3 5" id="KW-0456">Lyase</keyword>
<proteinExistence type="inferred from homology"/>
<evidence type="ECO:0000259" key="4">
    <source>
        <dbReference type="PROSITE" id="PS50991"/>
    </source>
</evidence>
<dbReference type="NCBIfam" id="NF004283">
    <property type="entry name" value="PRK05692.1"/>
    <property type="match status" value="1"/>
</dbReference>
<evidence type="ECO:0000256" key="2">
    <source>
        <dbReference type="ARBA" id="ARBA00022723"/>
    </source>
</evidence>
<dbReference type="EMBL" id="JBHRTB010000010">
    <property type="protein sequence ID" value="MFC3142840.1"/>
    <property type="molecule type" value="Genomic_DNA"/>
</dbReference>
<sequence length="312" mass="33393">MAYPDTITISEVGPRDGLQMEKRHLPVDQKLRMIEALAEAGLTRIEATGFVHPKVIPQFADAQEVARALPRRAGLSYAAFVPNRRGAETAVDCGIDELKCGIAASATFNRLNVRMDMDTGMKSLEDIAAATQGSATRIVGVVATAFGCPYEGEVAFETVDRLFSHLEGLGARLIYLADTTGVADPTRVRDRVTALQDRHPGTPVGLHLHNTRGLGLANALTGLDCGVRDFESSIGGLGGCPFAPRAVGNICTEDFVHMAHRMGIATGLDLDRLVAAARLTEDLLDRKLPGMVMKAGPADEIHDPEGQRTKVD</sequence>
<dbReference type="RefSeq" id="WP_275632823.1">
    <property type="nucleotide sequence ID" value="NZ_JARGYD010000004.1"/>
</dbReference>
<dbReference type="PANTHER" id="PTHR42738:SF7">
    <property type="entry name" value="HYDROXYMETHYLGLUTARYL-COA LYASE"/>
    <property type="match status" value="1"/>
</dbReference>
<dbReference type="Proteomes" id="UP001595632">
    <property type="component" value="Unassembled WGS sequence"/>
</dbReference>
<dbReference type="GO" id="GO:0016829">
    <property type="term" value="F:lyase activity"/>
    <property type="evidence" value="ECO:0007669"/>
    <property type="project" value="UniProtKB-KW"/>
</dbReference>
<keyword evidence="6" id="KW-1185">Reference proteome</keyword>
<dbReference type="InterPro" id="IPR043594">
    <property type="entry name" value="HMGL"/>
</dbReference>
<reference evidence="6" key="1">
    <citation type="journal article" date="2019" name="Int. J. Syst. Evol. Microbiol.">
        <title>The Global Catalogue of Microorganisms (GCM) 10K type strain sequencing project: providing services to taxonomists for standard genome sequencing and annotation.</title>
        <authorList>
            <consortium name="The Broad Institute Genomics Platform"/>
            <consortium name="The Broad Institute Genome Sequencing Center for Infectious Disease"/>
            <person name="Wu L."/>
            <person name="Ma J."/>
        </authorList>
    </citation>
    <scope>NUCLEOTIDE SEQUENCE [LARGE SCALE GENOMIC DNA]</scope>
    <source>
        <strain evidence="6">KCTC 52366</strain>
    </source>
</reference>
<evidence type="ECO:0000256" key="3">
    <source>
        <dbReference type="ARBA" id="ARBA00023239"/>
    </source>
</evidence>
<evidence type="ECO:0000313" key="5">
    <source>
        <dbReference type="EMBL" id="MFC3142840.1"/>
    </source>
</evidence>
<dbReference type="Gene3D" id="3.20.20.70">
    <property type="entry name" value="Aldolase class I"/>
    <property type="match status" value="1"/>
</dbReference>
<protein>
    <submittedName>
        <fullName evidence="5">Hydroxymethylglutaryl-CoA lyase</fullName>
    </submittedName>
</protein>
<dbReference type="CDD" id="cd07938">
    <property type="entry name" value="DRE_TIM_HMGL"/>
    <property type="match status" value="1"/>
</dbReference>
<evidence type="ECO:0000256" key="1">
    <source>
        <dbReference type="ARBA" id="ARBA00009405"/>
    </source>
</evidence>
<keyword evidence="2" id="KW-0479">Metal-binding</keyword>
<comment type="caution">
    <text evidence="5">The sequence shown here is derived from an EMBL/GenBank/DDBJ whole genome shotgun (WGS) entry which is preliminary data.</text>
</comment>
<dbReference type="PROSITE" id="PS50991">
    <property type="entry name" value="PYR_CT"/>
    <property type="match status" value="1"/>
</dbReference>
<accession>A0ABV7GRR3</accession>
<organism evidence="5 6">
    <name type="scientific">Psychromarinibacter halotolerans</name>
    <dbReference type="NCBI Taxonomy" id="1775175"/>
    <lineage>
        <taxon>Bacteria</taxon>
        <taxon>Pseudomonadati</taxon>
        <taxon>Pseudomonadota</taxon>
        <taxon>Alphaproteobacteria</taxon>
        <taxon>Rhodobacterales</taxon>
        <taxon>Paracoccaceae</taxon>
        <taxon>Psychromarinibacter</taxon>
    </lineage>
</organism>
<name>A0ABV7GRR3_9RHOB</name>
<dbReference type="Pfam" id="PF00682">
    <property type="entry name" value="HMGL-like"/>
    <property type="match status" value="1"/>
</dbReference>
<dbReference type="InterPro" id="IPR013785">
    <property type="entry name" value="Aldolase_TIM"/>
</dbReference>
<comment type="similarity">
    <text evidence="1">Belongs to the HMG-CoA lyase family.</text>
</comment>
<dbReference type="PANTHER" id="PTHR42738">
    <property type="entry name" value="HYDROXYMETHYLGLUTARYL-COA LYASE"/>
    <property type="match status" value="1"/>
</dbReference>